<gene>
    <name evidence="4" type="ORF">KC222_22620</name>
</gene>
<reference evidence="5" key="2">
    <citation type="submission" date="2023-07" db="EMBL/GenBank/DDBJ databases">
        <title>Cedecea davisae an AmpC producer and its therapeutic implications.</title>
        <authorList>
            <person name="Notter J."/>
        </authorList>
    </citation>
    <scope>NUCLEOTIDE SEQUENCE [LARGE SCALE GENOMIC DNA]</scope>
    <source>
        <strain evidence="5">1</strain>
    </source>
</reference>
<reference evidence="4 5" key="1">
    <citation type="submission" date="2021-04" db="EMBL/GenBank/DDBJ databases">
        <authorList>
            <person name="Seiffert S.N."/>
        </authorList>
    </citation>
    <scope>NUCLEOTIDE SEQUENCE [LARGE SCALE GENOMIC DNA]</scope>
    <source>
        <strain evidence="4 5">1</strain>
    </source>
</reference>
<comment type="similarity">
    <text evidence="1 2">Belongs to the UPF0213 family.</text>
</comment>
<dbReference type="Pfam" id="PF01541">
    <property type="entry name" value="GIY-YIG"/>
    <property type="match status" value="1"/>
</dbReference>
<feature type="domain" description="GIY-YIG" evidence="3">
    <location>
        <begin position="2"/>
        <end position="77"/>
    </location>
</feature>
<dbReference type="PANTHER" id="PTHR34477">
    <property type="entry name" value="UPF0213 PROTEIN YHBQ"/>
    <property type="match status" value="1"/>
</dbReference>
<dbReference type="PROSITE" id="PS50164">
    <property type="entry name" value="GIY_YIG"/>
    <property type="match status" value="1"/>
</dbReference>
<dbReference type="EMBL" id="JAGRYU010000044">
    <property type="protein sequence ID" value="MBU4684792.1"/>
    <property type="molecule type" value="Genomic_DNA"/>
</dbReference>
<dbReference type="HAMAP" id="MF_01029">
    <property type="entry name" value="UPF0213"/>
    <property type="match status" value="1"/>
</dbReference>
<dbReference type="RefSeq" id="WP_216377430.1">
    <property type="nucleotide sequence ID" value="NZ_JAGRYT010000016.1"/>
</dbReference>
<evidence type="ECO:0000313" key="5">
    <source>
        <dbReference type="Proteomes" id="UP000686327"/>
    </source>
</evidence>
<evidence type="ECO:0000313" key="4">
    <source>
        <dbReference type="EMBL" id="MBU4684792.1"/>
    </source>
</evidence>
<sequence length="97" mass="11057">MTSWYLYLIRCTDNRLYTGITTDVSRRFAEHQTGKGAKALRGKGELTLVFHQPIGDRSQALRAEYRIKQLSKTQKERLVDGKVTLEDLLASLQGKTD</sequence>
<evidence type="ECO:0000259" key="3">
    <source>
        <dbReference type="PROSITE" id="PS50164"/>
    </source>
</evidence>
<organism evidence="4 5">
    <name type="scientific">Cedecea davisae</name>
    <dbReference type="NCBI Taxonomy" id="158484"/>
    <lineage>
        <taxon>Bacteria</taxon>
        <taxon>Pseudomonadati</taxon>
        <taxon>Pseudomonadota</taxon>
        <taxon>Gammaproteobacteria</taxon>
        <taxon>Enterobacterales</taxon>
        <taxon>Enterobacteriaceae</taxon>
        <taxon>Cedecea</taxon>
    </lineage>
</organism>
<dbReference type="Proteomes" id="UP000686327">
    <property type="component" value="Unassembled WGS sequence"/>
</dbReference>
<dbReference type="InterPro" id="IPR022992">
    <property type="entry name" value="UPF0213_GIY-YIG_endonuc"/>
</dbReference>
<dbReference type="CDD" id="cd10456">
    <property type="entry name" value="GIY-YIG_UPF0213"/>
    <property type="match status" value="1"/>
</dbReference>
<proteinExistence type="inferred from homology"/>
<accession>A0ABS6DP09</accession>
<evidence type="ECO:0000256" key="1">
    <source>
        <dbReference type="ARBA" id="ARBA00007435"/>
    </source>
</evidence>
<evidence type="ECO:0000256" key="2">
    <source>
        <dbReference type="HAMAP-Rule" id="MF_01029"/>
    </source>
</evidence>
<keyword evidence="5" id="KW-1185">Reference proteome</keyword>
<dbReference type="InterPro" id="IPR000305">
    <property type="entry name" value="GIY-YIG_endonuc"/>
</dbReference>
<protein>
    <recommendedName>
        <fullName evidence="2">UPF0213 protein KC222_22620</fullName>
    </recommendedName>
</protein>
<dbReference type="PANTHER" id="PTHR34477:SF1">
    <property type="entry name" value="UPF0213 PROTEIN YHBQ"/>
    <property type="match status" value="1"/>
</dbReference>
<comment type="caution">
    <text evidence="4">The sequence shown here is derived from an EMBL/GenBank/DDBJ whole genome shotgun (WGS) entry which is preliminary data.</text>
</comment>
<name>A0ABS6DP09_9ENTR</name>
<dbReference type="InterPro" id="IPR050190">
    <property type="entry name" value="UPF0213_domain"/>
</dbReference>